<protein>
    <submittedName>
        <fullName evidence="2">G-protein alpha subunit</fullName>
    </submittedName>
</protein>
<evidence type="ECO:0000313" key="2">
    <source>
        <dbReference type="WBParaSite" id="RSKR_0001028800.1"/>
    </source>
</evidence>
<name>A0AC35UD39_9BILA</name>
<evidence type="ECO:0000313" key="1">
    <source>
        <dbReference type="Proteomes" id="UP000095286"/>
    </source>
</evidence>
<accession>A0AC35UD39</accession>
<sequence length="427" mass="49782">MGGLLSLCGSGVRKDEDGGGMDIELVSANVVDKRSDDSCIDEPIAKPDIIRFFMAGLGSAGKTTVIRQLQLLSLSDNKRYKMCDEDWKEGNHEALKTDYENNAVWIQIVRKNILDSLNLFVKQVEEEELVYDTEDNLNFSIFLSDAMDEDESWEYFKENRKDPLQDIINLFEDSTFLQVMTHKNKIKVEGKRLFDGCDHFLKTDKINQVFGDQFVPDEEDKVRCRNPTQDMHTYRFKIYDTNIEIYDVGGQKSERAKVGEYLKYWANLGSPNAKNFILLVVAMSDYNEPLTEFEGTLLDECLEYMKNLLENPFASKCGLLIFFNKKDRFLQKLKDEDCRQDIHYLKAYLDKKIIKEYKADGSFKEEDMHRAIASKFAEIINSNKIKRERDTYVRFTCAIDKIMMESIFGTVYYEIMRERQSKDDLFP</sequence>
<dbReference type="Proteomes" id="UP000095286">
    <property type="component" value="Unplaced"/>
</dbReference>
<organism evidence="1 2">
    <name type="scientific">Rhabditophanes sp. KR3021</name>
    <dbReference type="NCBI Taxonomy" id="114890"/>
    <lineage>
        <taxon>Eukaryota</taxon>
        <taxon>Metazoa</taxon>
        <taxon>Ecdysozoa</taxon>
        <taxon>Nematoda</taxon>
        <taxon>Chromadorea</taxon>
        <taxon>Rhabditida</taxon>
        <taxon>Tylenchina</taxon>
        <taxon>Panagrolaimomorpha</taxon>
        <taxon>Strongyloidoidea</taxon>
        <taxon>Alloionematidae</taxon>
        <taxon>Rhabditophanes</taxon>
    </lineage>
</organism>
<dbReference type="WBParaSite" id="RSKR_0001028800.1">
    <property type="protein sequence ID" value="RSKR_0001028800.1"/>
    <property type="gene ID" value="RSKR_0001028800"/>
</dbReference>
<proteinExistence type="predicted"/>
<reference evidence="2" key="1">
    <citation type="submission" date="2016-11" db="UniProtKB">
        <authorList>
            <consortium name="WormBaseParasite"/>
        </authorList>
    </citation>
    <scope>IDENTIFICATION</scope>
    <source>
        <strain evidence="2">KR3021</strain>
    </source>
</reference>